<gene>
    <name evidence="2" type="ORF">E6O75_ATG07839</name>
</gene>
<keyword evidence="1" id="KW-0812">Transmembrane</keyword>
<keyword evidence="1" id="KW-0472">Membrane</keyword>
<dbReference type="AlphaFoldDB" id="A0A4Z1NIF3"/>
<reference evidence="2 3" key="1">
    <citation type="submission" date="2019-04" db="EMBL/GenBank/DDBJ databases">
        <title>High contiguity whole genome sequence and gene annotation resource for two Venturia nashicola isolates.</title>
        <authorList>
            <person name="Prokchorchik M."/>
            <person name="Won K."/>
            <person name="Lee Y."/>
            <person name="Choi E.D."/>
            <person name="Segonzac C."/>
            <person name="Sohn K.H."/>
        </authorList>
    </citation>
    <scope>NUCLEOTIDE SEQUENCE [LARGE SCALE GENOMIC DNA]</scope>
    <source>
        <strain evidence="2 3">PRI2</strain>
    </source>
</reference>
<proteinExistence type="predicted"/>
<accession>A0A4Z1NIF3</accession>
<sequence>MRFNHPELVAQWPKANFTDPEVRGPALYIINGTFFGLATLAISIRLYARIFVRRWFGVDDHLIVLAWFSTAGDMASVFWGYSRYNWDRHMWDGNPALLVREYTQSHHHFQAYVPDSWFKNSLRS</sequence>
<evidence type="ECO:0000256" key="1">
    <source>
        <dbReference type="SAM" id="Phobius"/>
    </source>
</evidence>
<organism evidence="2 3">
    <name type="scientific">Venturia nashicola</name>
    <dbReference type="NCBI Taxonomy" id="86259"/>
    <lineage>
        <taxon>Eukaryota</taxon>
        <taxon>Fungi</taxon>
        <taxon>Dikarya</taxon>
        <taxon>Ascomycota</taxon>
        <taxon>Pezizomycotina</taxon>
        <taxon>Dothideomycetes</taxon>
        <taxon>Pleosporomycetidae</taxon>
        <taxon>Venturiales</taxon>
        <taxon>Venturiaceae</taxon>
        <taxon>Venturia</taxon>
    </lineage>
</organism>
<evidence type="ECO:0000313" key="2">
    <source>
        <dbReference type="EMBL" id="TID15511.1"/>
    </source>
</evidence>
<feature type="transmembrane region" description="Helical" evidence="1">
    <location>
        <begin position="60"/>
        <end position="81"/>
    </location>
</feature>
<dbReference type="EMBL" id="SNSC02000020">
    <property type="protein sequence ID" value="TID15511.1"/>
    <property type="molecule type" value="Genomic_DNA"/>
</dbReference>
<keyword evidence="1" id="KW-1133">Transmembrane helix</keyword>
<evidence type="ECO:0000313" key="3">
    <source>
        <dbReference type="Proteomes" id="UP000298493"/>
    </source>
</evidence>
<feature type="transmembrane region" description="Helical" evidence="1">
    <location>
        <begin position="26"/>
        <end position="48"/>
    </location>
</feature>
<keyword evidence="3" id="KW-1185">Reference proteome</keyword>
<name>A0A4Z1NIF3_9PEZI</name>
<dbReference type="STRING" id="86259.A0A4Z1NIF3"/>
<comment type="caution">
    <text evidence="2">The sequence shown here is derived from an EMBL/GenBank/DDBJ whole genome shotgun (WGS) entry which is preliminary data.</text>
</comment>
<protein>
    <submittedName>
        <fullName evidence="2">Gb</fullName>
    </submittedName>
</protein>
<dbReference type="Proteomes" id="UP000298493">
    <property type="component" value="Unassembled WGS sequence"/>
</dbReference>